<dbReference type="PROSITE" id="PS50878">
    <property type="entry name" value="RT_POL"/>
    <property type="match status" value="1"/>
</dbReference>
<dbReference type="PANTHER" id="PTHR33064:SF37">
    <property type="entry name" value="RIBONUCLEASE H"/>
    <property type="match status" value="1"/>
</dbReference>
<accession>A0A401P9N9</accession>
<sequence length="264" mass="30812">MEGRKGLQPVIEILEVGGVVEPCMSPYNTPILPVKKSDRMYRMVQDLRELNKIVEKRHPVVPNPYTIMGQIPHAHKWFSVVDLKDAFWSCPLDEKSRDIFAFEWENPYTRRKQYRWKVLPQGLTESPNLFRQALEQVLEEYSSKQETQLLQYVDDLLLSSLDKTAVTRGTIELLNFLGERGLRVSKNKLQFVEKEVKYLGHLVSEGKRRINPERIEGITSLPLPRTIKEIGKFLGLIGYCRIWIENFASKTKFLYDKMAEKVKN</sequence>
<protein>
    <recommendedName>
        <fullName evidence="2">ribonuclease H</fullName>
        <ecNumber evidence="2">3.1.26.4</ecNumber>
    </recommendedName>
</protein>
<dbReference type="OrthoDB" id="9950135at2759"/>
<feature type="domain" description="Reverse transcriptase" evidence="3">
    <location>
        <begin position="15"/>
        <end position="203"/>
    </location>
</feature>
<dbReference type="InterPro" id="IPR043502">
    <property type="entry name" value="DNA/RNA_pol_sf"/>
</dbReference>
<dbReference type="AlphaFoldDB" id="A0A401P9N9"/>
<proteinExistence type="inferred from homology"/>
<dbReference type="InterPro" id="IPR043128">
    <property type="entry name" value="Rev_trsase/Diguanyl_cyclase"/>
</dbReference>
<dbReference type="EMBL" id="BFAA01006045">
    <property type="protein sequence ID" value="GCB69793.1"/>
    <property type="molecule type" value="Genomic_DNA"/>
</dbReference>
<dbReference type="Gene3D" id="3.10.10.10">
    <property type="entry name" value="HIV Type 1 Reverse Transcriptase, subunit A, domain 1"/>
    <property type="match status" value="1"/>
</dbReference>
<evidence type="ECO:0000313" key="5">
    <source>
        <dbReference type="Proteomes" id="UP000288216"/>
    </source>
</evidence>
<dbReference type="SUPFAM" id="SSF56672">
    <property type="entry name" value="DNA/RNA polymerases"/>
    <property type="match status" value="1"/>
</dbReference>
<gene>
    <name evidence="4" type="ORF">scyTo_0012489</name>
</gene>
<dbReference type="PANTHER" id="PTHR33064">
    <property type="entry name" value="POL PROTEIN"/>
    <property type="match status" value="1"/>
</dbReference>
<dbReference type="GO" id="GO:0004523">
    <property type="term" value="F:RNA-DNA hybrid ribonuclease activity"/>
    <property type="evidence" value="ECO:0007669"/>
    <property type="project" value="UniProtKB-EC"/>
</dbReference>
<evidence type="ECO:0000259" key="3">
    <source>
        <dbReference type="PROSITE" id="PS50878"/>
    </source>
</evidence>
<organism evidence="4 5">
    <name type="scientific">Scyliorhinus torazame</name>
    <name type="common">Cloudy catshark</name>
    <name type="synonym">Catulus torazame</name>
    <dbReference type="NCBI Taxonomy" id="75743"/>
    <lineage>
        <taxon>Eukaryota</taxon>
        <taxon>Metazoa</taxon>
        <taxon>Chordata</taxon>
        <taxon>Craniata</taxon>
        <taxon>Vertebrata</taxon>
        <taxon>Chondrichthyes</taxon>
        <taxon>Elasmobranchii</taxon>
        <taxon>Galeomorphii</taxon>
        <taxon>Galeoidea</taxon>
        <taxon>Carcharhiniformes</taxon>
        <taxon>Scyliorhinidae</taxon>
        <taxon>Scyliorhinus</taxon>
    </lineage>
</organism>
<evidence type="ECO:0000256" key="1">
    <source>
        <dbReference type="ARBA" id="ARBA00010879"/>
    </source>
</evidence>
<dbReference type="Gene3D" id="3.30.70.270">
    <property type="match status" value="2"/>
</dbReference>
<comment type="caution">
    <text evidence="4">The sequence shown here is derived from an EMBL/GenBank/DDBJ whole genome shotgun (WGS) entry which is preliminary data.</text>
</comment>
<reference evidence="4 5" key="1">
    <citation type="journal article" date="2018" name="Nat. Ecol. Evol.">
        <title>Shark genomes provide insights into elasmobranch evolution and the origin of vertebrates.</title>
        <authorList>
            <person name="Hara Y"/>
            <person name="Yamaguchi K"/>
            <person name="Onimaru K"/>
            <person name="Kadota M"/>
            <person name="Koyanagi M"/>
            <person name="Keeley SD"/>
            <person name="Tatsumi K"/>
            <person name="Tanaka K"/>
            <person name="Motone F"/>
            <person name="Kageyama Y"/>
            <person name="Nozu R"/>
            <person name="Adachi N"/>
            <person name="Nishimura O"/>
            <person name="Nakagawa R"/>
            <person name="Tanegashima C"/>
            <person name="Kiyatake I"/>
            <person name="Matsumoto R"/>
            <person name="Murakumo K"/>
            <person name="Nishida K"/>
            <person name="Terakita A"/>
            <person name="Kuratani S"/>
            <person name="Sato K"/>
            <person name="Hyodo S Kuraku.S."/>
        </authorList>
    </citation>
    <scope>NUCLEOTIDE SEQUENCE [LARGE SCALE GENOMIC DNA]</scope>
</reference>
<evidence type="ECO:0000256" key="2">
    <source>
        <dbReference type="ARBA" id="ARBA00012180"/>
    </source>
</evidence>
<dbReference type="Pfam" id="PF00078">
    <property type="entry name" value="RVT_1"/>
    <property type="match status" value="1"/>
</dbReference>
<name>A0A401P9N9_SCYTO</name>
<dbReference type="InterPro" id="IPR000477">
    <property type="entry name" value="RT_dom"/>
</dbReference>
<evidence type="ECO:0000313" key="4">
    <source>
        <dbReference type="EMBL" id="GCB69793.1"/>
    </source>
</evidence>
<keyword evidence="5" id="KW-1185">Reference proteome</keyword>
<dbReference type="EC" id="3.1.26.4" evidence="2"/>
<dbReference type="STRING" id="75743.A0A401P9N9"/>
<dbReference type="Proteomes" id="UP000288216">
    <property type="component" value="Unassembled WGS sequence"/>
</dbReference>
<comment type="similarity">
    <text evidence="1">Belongs to the beta type-B retroviral polymerase family. HERV class-II K(HML-2) pol subfamily.</text>
</comment>
<dbReference type="InterPro" id="IPR051320">
    <property type="entry name" value="Viral_Replic_Matur_Polypro"/>
</dbReference>
<dbReference type="OMA" id="YECERIE"/>